<accession>A0ABR1ZV65</accession>
<keyword evidence="2" id="KW-1185">Reference proteome</keyword>
<sequence>MERDRKRKSRSKSAADDLSDINDAEISGYLNNNTEILFKKLMWEAMNKCYAK</sequence>
<protein>
    <recommendedName>
        <fullName evidence="3">Brf1 TBP-binding domain-containing protein</fullName>
    </recommendedName>
</protein>
<dbReference type="Proteomes" id="UP001472677">
    <property type="component" value="Unassembled WGS sequence"/>
</dbReference>
<comment type="caution">
    <text evidence="1">The sequence shown here is derived from an EMBL/GenBank/DDBJ whole genome shotgun (WGS) entry which is preliminary data.</text>
</comment>
<proteinExistence type="predicted"/>
<reference evidence="1 2" key="1">
    <citation type="journal article" date="2024" name="G3 (Bethesda)">
        <title>Genome assembly of Hibiscus sabdariffa L. provides insights into metabolisms of medicinal natural products.</title>
        <authorList>
            <person name="Kim T."/>
        </authorList>
    </citation>
    <scope>NUCLEOTIDE SEQUENCE [LARGE SCALE GENOMIC DNA]</scope>
    <source>
        <strain evidence="1">TK-2024</strain>
        <tissue evidence="1">Old leaves</tissue>
    </source>
</reference>
<evidence type="ECO:0000313" key="2">
    <source>
        <dbReference type="Proteomes" id="UP001472677"/>
    </source>
</evidence>
<gene>
    <name evidence="1" type="ORF">V6N12_000598</name>
</gene>
<evidence type="ECO:0000313" key="1">
    <source>
        <dbReference type="EMBL" id="KAK8484614.1"/>
    </source>
</evidence>
<dbReference type="EMBL" id="JBBPBM010001381">
    <property type="protein sequence ID" value="KAK8484614.1"/>
    <property type="molecule type" value="Genomic_DNA"/>
</dbReference>
<name>A0ABR1ZV65_9ROSI</name>
<evidence type="ECO:0008006" key="3">
    <source>
        <dbReference type="Google" id="ProtNLM"/>
    </source>
</evidence>
<feature type="non-terminal residue" evidence="1">
    <location>
        <position position="52"/>
    </location>
</feature>
<organism evidence="1 2">
    <name type="scientific">Hibiscus sabdariffa</name>
    <name type="common">roselle</name>
    <dbReference type="NCBI Taxonomy" id="183260"/>
    <lineage>
        <taxon>Eukaryota</taxon>
        <taxon>Viridiplantae</taxon>
        <taxon>Streptophyta</taxon>
        <taxon>Embryophyta</taxon>
        <taxon>Tracheophyta</taxon>
        <taxon>Spermatophyta</taxon>
        <taxon>Magnoliopsida</taxon>
        <taxon>eudicotyledons</taxon>
        <taxon>Gunneridae</taxon>
        <taxon>Pentapetalae</taxon>
        <taxon>rosids</taxon>
        <taxon>malvids</taxon>
        <taxon>Malvales</taxon>
        <taxon>Malvaceae</taxon>
        <taxon>Malvoideae</taxon>
        <taxon>Hibiscus</taxon>
    </lineage>
</organism>
<dbReference type="Gene3D" id="1.20.5.650">
    <property type="entry name" value="Single helix bin"/>
    <property type="match status" value="1"/>
</dbReference>